<dbReference type="PANTHER" id="PTHR30441">
    <property type="entry name" value="DUF748 DOMAIN-CONTAINING PROTEIN"/>
    <property type="match status" value="1"/>
</dbReference>
<reference evidence="3" key="1">
    <citation type="submission" date="2010-05" db="EMBL/GenBank/DDBJ databases">
        <title>Complete sequence of Methylotenera sp. 301.</title>
        <authorList>
            <person name="Lucas S."/>
            <person name="Copeland A."/>
            <person name="Lapidus A."/>
            <person name="Cheng J.-F."/>
            <person name="Bruce D."/>
            <person name="Goodwin L."/>
            <person name="Pitluck S."/>
            <person name="Clum A."/>
            <person name="Land M."/>
            <person name="Hauser L."/>
            <person name="Kyrpides N."/>
            <person name="Ivanova N."/>
            <person name="Chistoservova L."/>
            <person name="Kalyuzhnaya M."/>
            <person name="Woyke T."/>
        </authorList>
    </citation>
    <scope>NUCLEOTIDE SEQUENCE [LARGE SCALE GENOMIC DNA]</scope>
    <source>
        <strain evidence="3">301</strain>
    </source>
</reference>
<accession>D7DJ72</accession>
<dbReference type="eggNOG" id="COG2982">
    <property type="taxonomic scope" value="Bacteria"/>
</dbReference>
<dbReference type="Proteomes" id="UP000000383">
    <property type="component" value="Chromosome"/>
</dbReference>
<evidence type="ECO:0000313" key="3">
    <source>
        <dbReference type="Proteomes" id="UP000000383"/>
    </source>
</evidence>
<name>D7DJ72_METV0</name>
<dbReference type="HOGENOM" id="CLU_017234_2_0_4"/>
<feature type="domain" description="AsmA" evidence="1">
    <location>
        <begin position="302"/>
        <end position="566"/>
    </location>
</feature>
<dbReference type="OrthoDB" id="5749006at2"/>
<dbReference type="STRING" id="666681.M301_1729"/>
<keyword evidence="3" id="KW-1185">Reference proteome</keyword>
<dbReference type="Pfam" id="PF05170">
    <property type="entry name" value="AsmA"/>
    <property type="match status" value="2"/>
</dbReference>
<evidence type="ECO:0000313" key="2">
    <source>
        <dbReference type="EMBL" id="ADI30107.1"/>
    </source>
</evidence>
<feature type="domain" description="AsmA" evidence="1">
    <location>
        <begin position="13"/>
        <end position="144"/>
    </location>
</feature>
<dbReference type="PANTHER" id="PTHR30441:SF9">
    <property type="entry name" value="ASMA FAMILY PROTEIN YHJG"/>
    <property type="match status" value="1"/>
</dbReference>
<dbReference type="InterPro" id="IPR007844">
    <property type="entry name" value="AsmA"/>
</dbReference>
<dbReference type="InterPro" id="IPR052894">
    <property type="entry name" value="AsmA-related"/>
</dbReference>
<reference evidence="2 3" key="2">
    <citation type="journal article" date="2011" name="J. Bacteriol.">
        <title>Genomes of three methylotrophs from a single niche uncover genetic and metabolic divergence of Methylophilaceae.</title>
        <authorList>
            <person name="Lapidus A."/>
            <person name="Clum A."/>
            <person name="Labutti K."/>
            <person name="Kaluzhnaya M.G."/>
            <person name="Lim S."/>
            <person name="Beck D.A."/>
            <person name="Glavina Del Rio T."/>
            <person name="Nolan M."/>
            <person name="Mavromatis K."/>
            <person name="Huntemann M."/>
            <person name="Lucas S."/>
            <person name="Lidstrom M.E."/>
            <person name="Ivanova N."/>
            <person name="Chistoserdova L."/>
        </authorList>
    </citation>
    <scope>NUCLEOTIDE SEQUENCE [LARGE SCALE GENOMIC DNA]</scope>
    <source>
        <strain evidence="2 3">301</strain>
    </source>
</reference>
<organism evidence="2 3">
    <name type="scientific">Methylotenera versatilis (strain 301)</name>
    <dbReference type="NCBI Taxonomy" id="666681"/>
    <lineage>
        <taxon>Bacteria</taxon>
        <taxon>Pseudomonadati</taxon>
        <taxon>Pseudomonadota</taxon>
        <taxon>Betaproteobacteria</taxon>
        <taxon>Nitrosomonadales</taxon>
        <taxon>Methylophilaceae</taxon>
        <taxon>Methylotenera</taxon>
    </lineage>
</organism>
<dbReference type="AlphaFoldDB" id="D7DJ72"/>
<dbReference type="KEGG" id="meh:M301_1729"/>
<protein>
    <submittedName>
        <fullName evidence="2">AsmA family protein</fullName>
    </submittedName>
</protein>
<sequence length="675" mass="74115">MLDIRKTTSNKTRIFGAIVLALVLVVAFCEAIGWPFLRSPLQRFMQNKLERTVNIDAPFKLKLIGGLKLNAGGFRISAPPEFKVPYLASAKGLELQLRYSDLWGIETGSPYVIKSIKAEHIDAHFSRGLDGKSTWQFNKNDTDPIRPFPLIQSLLIREGQAYVDDRLTKADLIIEFSTDEGQKNTSPVSKVAVRGDFRERKLKGELTTQGFLPIASQDKNSAPVSSKGWLEYGKVYASFDGTVYDLFGEQNIKGQLAINGSSLGELGDLLSITLPRTTPFKISGGIERNHEVWLIDVASARIGQSDLSGKFEYDTRPDKSVLKGQLTGKRFVLADLAPAFGSTGMDTSKRDRIFPDQPLDFATYNRMNAEIAINIDYVDLGKAFREPLAPLKASLNLNKNKLSLAKIDARTAQGSISGEVFIDAHEQKEVANPQQEKNLERIKADWGIDVAVKNINLEKWLTISDARKKDAKQKNKSETSLAYVTGFLNGEAKLKGKGNSTAQLLRSLNGDLSLYIRNGEISHLIVEAVGLDIAQAVGLLIKGDQNLKMQCAVMNFKANDGIMKSNVALIDTPVTTIVLNGNINMGEEKLDLRMTAEPKNFSPLTVRSPIEVTGTFLNPRVSPDVAPIGARVVGGILLSLINPLAAIIPFLDPGKIADTHQDAICNETLAQMKKH</sequence>
<dbReference type="GO" id="GO:0005886">
    <property type="term" value="C:plasma membrane"/>
    <property type="evidence" value="ECO:0007669"/>
    <property type="project" value="TreeGrafter"/>
</dbReference>
<gene>
    <name evidence="2" type="ordered locus">M301_1729</name>
</gene>
<dbReference type="EMBL" id="CP002056">
    <property type="protein sequence ID" value="ADI30107.1"/>
    <property type="molecule type" value="Genomic_DNA"/>
</dbReference>
<evidence type="ECO:0000259" key="1">
    <source>
        <dbReference type="Pfam" id="PF05170"/>
    </source>
</evidence>
<proteinExistence type="predicted"/>
<dbReference type="GO" id="GO:0090313">
    <property type="term" value="P:regulation of protein targeting to membrane"/>
    <property type="evidence" value="ECO:0007669"/>
    <property type="project" value="TreeGrafter"/>
</dbReference>